<comment type="domain">
    <text evidence="14">The Walker A ATP-binding motif also binds Pi and PPi.</text>
</comment>
<evidence type="ECO:0000256" key="2">
    <source>
        <dbReference type="ARBA" id="ARBA00001946"/>
    </source>
</evidence>
<keyword evidence="11 14" id="KW-0511">Multifunctional enzyme</keyword>
<feature type="active site" evidence="14">
    <location>
        <position position="138"/>
    </location>
</feature>
<dbReference type="EMBL" id="JABAGO010000034">
    <property type="protein sequence ID" value="NME99784.1"/>
    <property type="molecule type" value="Genomic_DNA"/>
</dbReference>
<evidence type="ECO:0000256" key="7">
    <source>
        <dbReference type="ARBA" id="ARBA00022741"/>
    </source>
</evidence>
<dbReference type="Pfam" id="PF07475">
    <property type="entry name" value="Hpr_kinase_C"/>
    <property type="match status" value="1"/>
</dbReference>
<dbReference type="InterPro" id="IPR027417">
    <property type="entry name" value="P-loop_NTPase"/>
</dbReference>
<keyword evidence="4 14" id="KW-0723">Serine/threonine-protein kinase</keyword>
<dbReference type="GO" id="GO:0006109">
    <property type="term" value="P:regulation of carbohydrate metabolic process"/>
    <property type="evidence" value="ECO:0007669"/>
    <property type="project" value="UniProtKB-UniRule"/>
</dbReference>
<feature type="active site" evidence="14">
    <location>
        <position position="159"/>
    </location>
</feature>
<evidence type="ECO:0000313" key="17">
    <source>
        <dbReference type="EMBL" id="NME99784.1"/>
    </source>
</evidence>
<dbReference type="InterPro" id="IPR028979">
    <property type="entry name" value="Ser_kin/Pase_Hpr-like_N_sf"/>
</dbReference>
<feature type="binding site" evidence="14">
    <location>
        <position position="202"/>
    </location>
    <ligand>
        <name>Mg(2+)</name>
        <dbReference type="ChEBI" id="CHEBI:18420"/>
    </ligand>
</feature>
<feature type="active site" description="Proton acceptor; for phosphorylation activity. Proton donor; for dephosphorylation activity" evidence="14">
    <location>
        <position position="177"/>
    </location>
</feature>
<comment type="cofactor">
    <cofactor evidence="2 14">
        <name>Mg(2+)</name>
        <dbReference type="ChEBI" id="CHEBI:18420"/>
    </cofactor>
</comment>
<protein>
    <recommendedName>
        <fullName evidence="14">HPr kinase/phosphorylase</fullName>
        <shortName evidence="14">HPrK/P</shortName>
        <ecNumber evidence="14">2.7.11.-</ecNumber>
        <ecNumber evidence="14">2.7.4.-</ecNumber>
    </recommendedName>
    <alternativeName>
        <fullName evidence="14">HPr(Ser) kinase/phosphorylase</fullName>
    </alternativeName>
</protein>
<feature type="active site" evidence="14">
    <location>
        <position position="243"/>
    </location>
</feature>
<dbReference type="EC" id="2.7.11.-" evidence="14"/>
<comment type="catalytic activity">
    <reaction evidence="13 14">
        <text>[HPr protein]-O-phospho-L-serine + phosphate + H(+) = [HPr protein]-L-serine + diphosphate</text>
        <dbReference type="Rhea" id="RHEA:46604"/>
        <dbReference type="Rhea" id="RHEA-COMP:11602"/>
        <dbReference type="Rhea" id="RHEA-COMP:11603"/>
        <dbReference type="ChEBI" id="CHEBI:15378"/>
        <dbReference type="ChEBI" id="CHEBI:29999"/>
        <dbReference type="ChEBI" id="CHEBI:33019"/>
        <dbReference type="ChEBI" id="CHEBI:43474"/>
        <dbReference type="ChEBI" id="CHEBI:83421"/>
    </reaction>
</comment>
<comment type="catalytic activity">
    <reaction evidence="1 14">
        <text>[HPr protein]-L-serine + ATP = [HPr protein]-O-phospho-L-serine + ADP + H(+)</text>
        <dbReference type="Rhea" id="RHEA:46600"/>
        <dbReference type="Rhea" id="RHEA-COMP:11602"/>
        <dbReference type="Rhea" id="RHEA-COMP:11603"/>
        <dbReference type="ChEBI" id="CHEBI:15378"/>
        <dbReference type="ChEBI" id="CHEBI:29999"/>
        <dbReference type="ChEBI" id="CHEBI:30616"/>
        <dbReference type="ChEBI" id="CHEBI:83421"/>
        <dbReference type="ChEBI" id="CHEBI:456216"/>
    </reaction>
</comment>
<dbReference type="SUPFAM" id="SSF75138">
    <property type="entry name" value="HprK N-terminal domain-like"/>
    <property type="match status" value="1"/>
</dbReference>
<evidence type="ECO:0000256" key="5">
    <source>
        <dbReference type="ARBA" id="ARBA00022679"/>
    </source>
</evidence>
<dbReference type="Gene3D" id="3.40.50.300">
    <property type="entry name" value="P-loop containing nucleotide triphosphate hydrolases"/>
    <property type="match status" value="1"/>
</dbReference>
<keyword evidence="9 14" id="KW-0067">ATP-binding</keyword>
<evidence type="ECO:0000256" key="1">
    <source>
        <dbReference type="ARBA" id="ARBA00001120"/>
    </source>
</evidence>
<keyword evidence="7 14" id="KW-0547">Nucleotide-binding</keyword>
<evidence type="ECO:0000256" key="13">
    <source>
        <dbReference type="ARBA" id="ARBA00047657"/>
    </source>
</evidence>
<evidence type="ECO:0000256" key="4">
    <source>
        <dbReference type="ARBA" id="ARBA00022527"/>
    </source>
</evidence>
<dbReference type="SUPFAM" id="SSF53795">
    <property type="entry name" value="PEP carboxykinase-like"/>
    <property type="match status" value="1"/>
</dbReference>
<dbReference type="FunFam" id="3.40.50.300:FF:000174">
    <property type="entry name" value="HPr kinase/phosphorylase"/>
    <property type="match status" value="1"/>
</dbReference>
<keyword evidence="12 14" id="KW-0119">Carbohydrate metabolism</keyword>
<dbReference type="HAMAP" id="MF_01249">
    <property type="entry name" value="HPr_kinase"/>
    <property type="match status" value="1"/>
</dbReference>
<comment type="function">
    <text evidence="14">Catalyzes the ATP- as well as the pyrophosphate-dependent phosphorylation of a specific serine residue in HPr, a phosphocarrier protein of the phosphoenolpyruvate-dependent sugar phosphotransferase system (PTS). HprK/P also catalyzes the pyrophosphate-producing, inorganic phosphate-dependent dephosphorylation (phosphorolysis) of seryl-phosphorylated HPr (P-Ser-HPr). The two antagonistic activities of HprK/P are regulated by several intracellular metabolites, which change their concentration in response to the absence or presence of rapidly metabolisable carbon sources (glucose, fructose, etc.) in the growth medium. Therefore, by controlling the phosphorylation state of HPr, HPrK/P is a sensor enzyme that plays a major role in the regulation of carbon metabolism and sugar transport: it mediates carbon catabolite repression (CCR), and regulates PTS-catalyzed carbohydrate uptake and inducer exclusion.</text>
</comment>
<evidence type="ECO:0000256" key="10">
    <source>
        <dbReference type="ARBA" id="ARBA00022842"/>
    </source>
</evidence>
<evidence type="ECO:0000256" key="11">
    <source>
        <dbReference type="ARBA" id="ARBA00023268"/>
    </source>
</evidence>
<evidence type="ECO:0000259" key="16">
    <source>
        <dbReference type="Pfam" id="PF07475"/>
    </source>
</evidence>
<gene>
    <name evidence="14" type="primary">hprK</name>
    <name evidence="17" type="ORF">HF838_16235</name>
</gene>
<evidence type="ECO:0000259" key="15">
    <source>
        <dbReference type="Pfam" id="PF02603"/>
    </source>
</evidence>
<feature type="domain" description="HPr(Ser) kinase/phosphorylase N-terminal" evidence="15">
    <location>
        <begin position="5"/>
        <end position="127"/>
    </location>
</feature>
<dbReference type="Proteomes" id="UP000561326">
    <property type="component" value="Unassembled WGS sequence"/>
</dbReference>
<accession>A0A848CQU0</accession>
<keyword evidence="5 14" id="KW-0808">Transferase</keyword>
<dbReference type="PANTHER" id="PTHR30305:SF1">
    <property type="entry name" value="HPR KINASE_PHOSPHORYLASE"/>
    <property type="match status" value="1"/>
</dbReference>
<feature type="region of interest" description="Important for the catalytic mechanism of both phosphorylation and dephosphorylation" evidence="14">
    <location>
        <begin position="201"/>
        <end position="210"/>
    </location>
</feature>
<dbReference type="GO" id="GO:0000155">
    <property type="term" value="F:phosphorelay sensor kinase activity"/>
    <property type="evidence" value="ECO:0007669"/>
    <property type="project" value="InterPro"/>
</dbReference>
<proteinExistence type="inferred from homology"/>
<comment type="caution">
    <text evidence="14">Lacks conserved residue(s) required for the propagation of feature annotation.</text>
</comment>
<evidence type="ECO:0000313" key="18">
    <source>
        <dbReference type="Proteomes" id="UP000561326"/>
    </source>
</evidence>
<dbReference type="GO" id="GO:0000287">
    <property type="term" value="F:magnesium ion binding"/>
    <property type="evidence" value="ECO:0007669"/>
    <property type="project" value="UniProtKB-UniRule"/>
</dbReference>
<feature type="region of interest" description="Important for the catalytic mechanism of dephosphorylation" evidence="14">
    <location>
        <begin position="264"/>
        <end position="269"/>
    </location>
</feature>
<sequence length="310" mass="34583">MKKTHVRDIVNHFQLKVVSGEKGLRREITVSDISRPGLEIAGYFEFYASERVQLLGKTELSFYEALGEADRKERIDKLLLDSTPCVCVAHGCEIPEQLIRLSEERSIPVLTSPLPTTKLSSKLTTYLEGRLAPTTTMHGVLVDVYGVGVLLVGQSSIGKSETALELVKRGHRLVADDAVEIRQTQENQLIGSAPELIQHLLEIRGVGIINVMTLFGAGAIRNYKRISLVIQLEIWDPSKMYDRLGLDEEKMKIMDTEVPQITIPVRPGRNLAVIVEVASMNFRLKRMGYNAAVVFSKKLTDTIEDAVEDI</sequence>
<dbReference type="EC" id="2.7.4.-" evidence="14"/>
<comment type="miscellaneous">
    <text evidence="14">Both phosphorylation and phosphorolysis are carried out by the same active site and suggest a common mechanism for both reactions.</text>
</comment>
<evidence type="ECO:0000256" key="14">
    <source>
        <dbReference type="HAMAP-Rule" id="MF_01249"/>
    </source>
</evidence>
<dbReference type="GO" id="GO:0005524">
    <property type="term" value="F:ATP binding"/>
    <property type="evidence" value="ECO:0007669"/>
    <property type="project" value="UniProtKB-UniRule"/>
</dbReference>
<evidence type="ECO:0000256" key="9">
    <source>
        <dbReference type="ARBA" id="ARBA00022840"/>
    </source>
</evidence>
<dbReference type="InterPro" id="IPR003755">
    <property type="entry name" value="HPr(Ser)_kin/Pase"/>
</dbReference>
<dbReference type="InterPro" id="IPR011104">
    <property type="entry name" value="Hpr_kin/Pase_C"/>
</dbReference>
<dbReference type="GO" id="GO:0004674">
    <property type="term" value="F:protein serine/threonine kinase activity"/>
    <property type="evidence" value="ECO:0007669"/>
    <property type="project" value="UniProtKB-KW"/>
</dbReference>
<dbReference type="Gene3D" id="3.40.1390.20">
    <property type="entry name" value="HprK N-terminal domain-like"/>
    <property type="match status" value="1"/>
</dbReference>
<keyword evidence="10 14" id="KW-0460">Magnesium</keyword>
<dbReference type="PANTHER" id="PTHR30305">
    <property type="entry name" value="PROTEIN YJDM-RELATED"/>
    <property type="match status" value="1"/>
</dbReference>
<evidence type="ECO:0000256" key="3">
    <source>
        <dbReference type="ARBA" id="ARBA00006883"/>
    </source>
</evidence>
<reference evidence="17 18" key="1">
    <citation type="submission" date="2020-04" db="EMBL/GenBank/DDBJ databases">
        <authorList>
            <person name="Hitch T.C.A."/>
            <person name="Wylensek D."/>
            <person name="Clavel T."/>
        </authorList>
    </citation>
    <scope>NUCLEOTIDE SEQUENCE [LARGE SCALE GENOMIC DNA]</scope>
    <source>
        <strain evidence="17 18">WB01_D5_05</strain>
    </source>
</reference>
<evidence type="ECO:0000256" key="8">
    <source>
        <dbReference type="ARBA" id="ARBA00022777"/>
    </source>
</evidence>
<organism evidence="17 18">
    <name type="scientific">Aneurinibacillus aneurinilyticus</name>
    <name type="common">Bacillus aneurinolyticus</name>
    <dbReference type="NCBI Taxonomy" id="1391"/>
    <lineage>
        <taxon>Bacteria</taxon>
        <taxon>Bacillati</taxon>
        <taxon>Bacillota</taxon>
        <taxon>Bacilli</taxon>
        <taxon>Bacillales</taxon>
        <taxon>Paenibacillaceae</taxon>
        <taxon>Aneurinibacillus group</taxon>
        <taxon>Aneurinibacillus</taxon>
    </lineage>
</organism>
<feature type="binding site" evidence="14">
    <location>
        <position position="160"/>
    </location>
    <ligand>
        <name>Mg(2+)</name>
        <dbReference type="ChEBI" id="CHEBI:18420"/>
    </ligand>
</feature>
<keyword evidence="8 14" id="KW-0418">Kinase</keyword>
<dbReference type="NCBIfam" id="TIGR00679">
    <property type="entry name" value="hpr-ser"/>
    <property type="match status" value="1"/>
</dbReference>
<comment type="subunit">
    <text evidence="14">Homohexamer.</text>
</comment>
<keyword evidence="6 14" id="KW-0479">Metal-binding</keyword>
<evidence type="ECO:0000256" key="6">
    <source>
        <dbReference type="ARBA" id="ARBA00022723"/>
    </source>
</evidence>
<feature type="domain" description="HPr kinase/phosphorylase C-terminal" evidence="16">
    <location>
        <begin position="130"/>
        <end position="298"/>
    </location>
</feature>
<dbReference type="Pfam" id="PF02603">
    <property type="entry name" value="Hpr_kinase_N"/>
    <property type="match status" value="1"/>
</dbReference>
<dbReference type="AlphaFoldDB" id="A0A848CQU0"/>
<dbReference type="OrthoDB" id="9778803at2"/>
<dbReference type="RefSeq" id="WP_040301725.1">
    <property type="nucleotide sequence ID" value="NZ_CABKST010000082.1"/>
</dbReference>
<comment type="caution">
    <text evidence="17">The sequence shown here is derived from an EMBL/GenBank/DDBJ whole genome shotgun (WGS) entry which is preliminary data.</text>
</comment>
<dbReference type="CDD" id="cd01918">
    <property type="entry name" value="HprK_C"/>
    <property type="match status" value="1"/>
</dbReference>
<comment type="similarity">
    <text evidence="3 14">Belongs to the HPrK/P family.</text>
</comment>
<evidence type="ECO:0000256" key="12">
    <source>
        <dbReference type="ARBA" id="ARBA00023277"/>
    </source>
</evidence>
<name>A0A848CQU0_ANEAE</name>
<dbReference type="GO" id="GO:0004712">
    <property type="term" value="F:protein serine/threonine/tyrosine kinase activity"/>
    <property type="evidence" value="ECO:0007669"/>
    <property type="project" value="UniProtKB-UniRule"/>
</dbReference>
<dbReference type="InterPro" id="IPR011126">
    <property type="entry name" value="Hpr_kin/Pase_Hpr_N"/>
</dbReference>
<dbReference type="GeneID" id="92838215"/>